<proteinExistence type="predicted"/>
<feature type="region of interest" description="Disordered" evidence="1">
    <location>
        <begin position="350"/>
        <end position="373"/>
    </location>
</feature>
<evidence type="ECO:0000313" key="2">
    <source>
        <dbReference type="EMBL" id="KAL3784007.1"/>
    </source>
</evidence>
<name>A0ABD3P8V0_9STRA</name>
<keyword evidence="3" id="KW-1185">Reference proteome</keyword>
<accession>A0ABD3P8V0</accession>
<gene>
    <name evidence="2" type="ORF">ACHAW5_008005</name>
</gene>
<evidence type="ECO:0000313" key="3">
    <source>
        <dbReference type="Proteomes" id="UP001530315"/>
    </source>
</evidence>
<comment type="caution">
    <text evidence="2">The sequence shown here is derived from an EMBL/GenBank/DDBJ whole genome shotgun (WGS) entry which is preliminary data.</text>
</comment>
<evidence type="ECO:0000256" key="1">
    <source>
        <dbReference type="SAM" id="MobiDB-lite"/>
    </source>
</evidence>
<dbReference type="Proteomes" id="UP001530315">
    <property type="component" value="Unassembled WGS sequence"/>
</dbReference>
<organism evidence="2 3">
    <name type="scientific">Stephanodiscus triporus</name>
    <dbReference type="NCBI Taxonomy" id="2934178"/>
    <lineage>
        <taxon>Eukaryota</taxon>
        <taxon>Sar</taxon>
        <taxon>Stramenopiles</taxon>
        <taxon>Ochrophyta</taxon>
        <taxon>Bacillariophyta</taxon>
        <taxon>Coscinodiscophyceae</taxon>
        <taxon>Thalassiosirophycidae</taxon>
        <taxon>Stephanodiscales</taxon>
        <taxon>Stephanodiscaceae</taxon>
        <taxon>Stephanodiscus</taxon>
    </lineage>
</organism>
<dbReference type="EMBL" id="JALLAZ020000946">
    <property type="protein sequence ID" value="KAL3784007.1"/>
    <property type="molecule type" value="Genomic_DNA"/>
</dbReference>
<dbReference type="AlphaFoldDB" id="A0ABD3P8V0"/>
<reference evidence="2 3" key="1">
    <citation type="submission" date="2024-10" db="EMBL/GenBank/DDBJ databases">
        <title>Updated reference genomes for cyclostephanoid diatoms.</title>
        <authorList>
            <person name="Roberts W.R."/>
            <person name="Alverson A.J."/>
        </authorList>
    </citation>
    <scope>NUCLEOTIDE SEQUENCE [LARGE SCALE GENOMIC DNA]</scope>
    <source>
        <strain evidence="2 3">AJA276-08</strain>
    </source>
</reference>
<protein>
    <submittedName>
        <fullName evidence="2">Uncharacterized protein</fullName>
    </submittedName>
</protein>
<sequence length="373" mass="42183">MTTLLSSTNISDLEVGAMRALKHIGSAPNSAVALLREDDKFMNLLCGILDGGGDHSPHDKCLAKYPIRTTAALEDAMTAESANKNESNEPVKPLQGLVPTEEALAPRNLATMRVVTPTKTIVPLKRKAEDDADNYSRINPHLDCDWFEGYTVFGAVPHGEHLVLMKARRYDTGTSPVTFRRRPFLKMKALPSSALPLETSPFKNDPVDETFLKTLHDPLLDAGRINPAHMIVREYALEVRRSVSGKVFFQCKYCKHLPQHERSSQSTISPQAIGKLYRGNVRFLMNHVPHCDFIPAWIKEYRPKERKLANFSGGKQYWQESAWTRGLRDDLDRKCITYCPQVYEIETIENQPPERTPQLAVQNDLQDENEDEN</sequence>